<evidence type="ECO:0008006" key="4">
    <source>
        <dbReference type="Google" id="ProtNLM"/>
    </source>
</evidence>
<feature type="transmembrane region" description="Helical" evidence="1">
    <location>
        <begin position="52"/>
        <end position="74"/>
    </location>
</feature>
<dbReference type="RefSeq" id="WP_344707956.1">
    <property type="nucleotide sequence ID" value="NZ_BAABBQ010000001.1"/>
</dbReference>
<dbReference type="EMBL" id="BAABBQ010000001">
    <property type="protein sequence ID" value="GAA4025038.1"/>
    <property type="molecule type" value="Genomic_DNA"/>
</dbReference>
<proteinExistence type="predicted"/>
<keyword evidence="1" id="KW-1133">Transmembrane helix</keyword>
<evidence type="ECO:0000256" key="1">
    <source>
        <dbReference type="SAM" id="Phobius"/>
    </source>
</evidence>
<evidence type="ECO:0000313" key="3">
    <source>
        <dbReference type="Proteomes" id="UP001500235"/>
    </source>
</evidence>
<keyword evidence="3" id="KW-1185">Reference proteome</keyword>
<comment type="caution">
    <text evidence="2">The sequence shown here is derived from an EMBL/GenBank/DDBJ whole genome shotgun (WGS) entry which is preliminary data.</text>
</comment>
<feature type="transmembrane region" description="Helical" evidence="1">
    <location>
        <begin position="95"/>
        <end position="116"/>
    </location>
</feature>
<evidence type="ECO:0000313" key="2">
    <source>
        <dbReference type="EMBL" id="GAA4025038.1"/>
    </source>
</evidence>
<organism evidence="2 3">
    <name type="scientific">Sphingomonas swuensis</name>
    <dbReference type="NCBI Taxonomy" id="977800"/>
    <lineage>
        <taxon>Bacteria</taxon>
        <taxon>Pseudomonadati</taxon>
        <taxon>Pseudomonadota</taxon>
        <taxon>Alphaproteobacteria</taxon>
        <taxon>Sphingomonadales</taxon>
        <taxon>Sphingomonadaceae</taxon>
        <taxon>Sphingomonas</taxon>
    </lineage>
</organism>
<dbReference type="Proteomes" id="UP001500235">
    <property type="component" value="Unassembled WGS sequence"/>
</dbReference>
<sequence>MSYRQSSSYDPYAPSPALAPARPFNWVQWSGVALEVVGFAGFLLYITGKAGWTAPVVANGTPFMLLTVVGLSLINSRRAGDVDLAPELAPARRRWTLLTIAFCAAILGAATVITFMGDR</sequence>
<keyword evidence="1" id="KW-0812">Transmembrane</keyword>
<accession>A0ABP7TE58</accession>
<reference evidence="3" key="1">
    <citation type="journal article" date="2019" name="Int. J. Syst. Evol. Microbiol.">
        <title>The Global Catalogue of Microorganisms (GCM) 10K type strain sequencing project: providing services to taxonomists for standard genome sequencing and annotation.</title>
        <authorList>
            <consortium name="The Broad Institute Genomics Platform"/>
            <consortium name="The Broad Institute Genome Sequencing Center for Infectious Disease"/>
            <person name="Wu L."/>
            <person name="Ma J."/>
        </authorList>
    </citation>
    <scope>NUCLEOTIDE SEQUENCE [LARGE SCALE GENOMIC DNA]</scope>
    <source>
        <strain evidence="3">JCM 17563</strain>
    </source>
</reference>
<keyword evidence="1" id="KW-0472">Membrane</keyword>
<gene>
    <name evidence="2" type="ORF">GCM10022280_27390</name>
</gene>
<feature type="transmembrane region" description="Helical" evidence="1">
    <location>
        <begin position="26"/>
        <end position="46"/>
    </location>
</feature>
<name>A0ABP7TE58_9SPHN</name>
<protein>
    <recommendedName>
        <fullName evidence="4">DUF202 domain-containing protein</fullName>
    </recommendedName>
</protein>